<gene>
    <name evidence="2" type="ORF">fugu_018584</name>
</gene>
<protein>
    <submittedName>
        <fullName evidence="2">Uncharacterized protein</fullName>
    </submittedName>
</protein>
<accession>A0A4Z2BMM4</accession>
<evidence type="ECO:0000313" key="3">
    <source>
        <dbReference type="Proteomes" id="UP000516260"/>
    </source>
</evidence>
<feature type="region of interest" description="Disordered" evidence="1">
    <location>
        <begin position="64"/>
        <end position="110"/>
    </location>
</feature>
<name>A0A4Z2BMM4_9TELE</name>
<evidence type="ECO:0000313" key="2">
    <source>
        <dbReference type="EMBL" id="TNM93182.1"/>
    </source>
</evidence>
<proteinExistence type="predicted"/>
<organism evidence="2 3">
    <name type="scientific">Takifugu bimaculatus</name>
    <dbReference type="NCBI Taxonomy" id="433685"/>
    <lineage>
        <taxon>Eukaryota</taxon>
        <taxon>Metazoa</taxon>
        <taxon>Chordata</taxon>
        <taxon>Craniata</taxon>
        <taxon>Vertebrata</taxon>
        <taxon>Euteleostomi</taxon>
        <taxon>Actinopterygii</taxon>
        <taxon>Neopterygii</taxon>
        <taxon>Teleostei</taxon>
        <taxon>Neoteleostei</taxon>
        <taxon>Acanthomorphata</taxon>
        <taxon>Eupercaria</taxon>
        <taxon>Tetraodontiformes</taxon>
        <taxon>Tetradontoidea</taxon>
        <taxon>Tetraodontidae</taxon>
        <taxon>Takifugu</taxon>
    </lineage>
</organism>
<dbReference type="EMBL" id="SWLE01000013">
    <property type="protein sequence ID" value="TNM93182.1"/>
    <property type="molecule type" value="Genomic_DNA"/>
</dbReference>
<reference evidence="2 3" key="1">
    <citation type="submission" date="2019-04" db="EMBL/GenBank/DDBJ databases">
        <title>The sequence and de novo assembly of Takifugu bimaculatus genome using PacBio and Hi-C technologies.</title>
        <authorList>
            <person name="Xu P."/>
            <person name="Liu B."/>
            <person name="Zhou Z."/>
        </authorList>
    </citation>
    <scope>NUCLEOTIDE SEQUENCE [LARGE SCALE GENOMIC DNA]</scope>
    <source>
        <strain evidence="2">TB-2018</strain>
        <tissue evidence="2">Muscle</tissue>
    </source>
</reference>
<sequence>MLLKHAAPVLGCKCCRYLHASGRGLPQGAGLMSVYLFMKRYAEEELYRPHPGPLPPPACPTAADYSGQFLHPDSWPPPQRGRSASEVSSDISIQLTQTPQQPPPKGGKQLPGDHHVVWAFVSSQLPASSSLLLLHLLLLPSSLPPGCHLHLTKSSPPSPPT</sequence>
<comment type="caution">
    <text evidence="2">The sequence shown here is derived from an EMBL/GenBank/DDBJ whole genome shotgun (WGS) entry which is preliminary data.</text>
</comment>
<dbReference type="Proteomes" id="UP000516260">
    <property type="component" value="Chromosome 20"/>
</dbReference>
<dbReference type="AlphaFoldDB" id="A0A4Z2BMM4"/>
<evidence type="ECO:0000256" key="1">
    <source>
        <dbReference type="SAM" id="MobiDB-lite"/>
    </source>
</evidence>
<keyword evidence="3" id="KW-1185">Reference proteome</keyword>